<dbReference type="PANTHER" id="PTHR12841:SF6">
    <property type="entry name" value="PROTEIN UNC-50 HOMOLOG"/>
    <property type="match status" value="1"/>
</dbReference>
<feature type="transmembrane region" description="Helical" evidence="6">
    <location>
        <begin position="174"/>
        <end position="194"/>
    </location>
</feature>
<dbReference type="Pfam" id="PF05216">
    <property type="entry name" value="UNC-50"/>
    <property type="match status" value="1"/>
</dbReference>
<feature type="transmembrane region" description="Helical" evidence="6">
    <location>
        <begin position="206"/>
        <end position="227"/>
    </location>
</feature>
<dbReference type="STRING" id="1076935.U4LWI0"/>
<keyword evidence="5 6" id="KW-0472">Membrane</keyword>
<accession>U4LWI0</accession>
<feature type="transmembrane region" description="Helical" evidence="6">
    <location>
        <begin position="89"/>
        <end position="107"/>
    </location>
</feature>
<keyword evidence="4 6" id="KW-1133">Transmembrane helix</keyword>
<dbReference type="PANTHER" id="PTHR12841">
    <property type="entry name" value="PROTEIN UNC-50 HOMOLOG"/>
    <property type="match status" value="1"/>
</dbReference>
<evidence type="ECO:0000313" key="7">
    <source>
        <dbReference type="EMBL" id="CCX33783.1"/>
    </source>
</evidence>
<dbReference type="AlphaFoldDB" id="U4LWI0"/>
<dbReference type="GO" id="GO:0000139">
    <property type="term" value="C:Golgi membrane"/>
    <property type="evidence" value="ECO:0007669"/>
    <property type="project" value="TreeGrafter"/>
</dbReference>
<dbReference type="Proteomes" id="UP000018144">
    <property type="component" value="Unassembled WGS sequence"/>
</dbReference>
<reference evidence="7 8" key="1">
    <citation type="journal article" date="2013" name="PLoS Genet.">
        <title>The genome and development-dependent transcriptomes of Pyronema confluens: a window into fungal evolution.</title>
        <authorList>
            <person name="Traeger S."/>
            <person name="Altegoer F."/>
            <person name="Freitag M."/>
            <person name="Gabaldon T."/>
            <person name="Kempken F."/>
            <person name="Kumar A."/>
            <person name="Marcet-Houben M."/>
            <person name="Poggeler S."/>
            <person name="Stajich J.E."/>
            <person name="Nowrousian M."/>
        </authorList>
    </citation>
    <scope>NUCLEOTIDE SEQUENCE [LARGE SCALE GENOMIC DNA]</scope>
    <source>
        <strain evidence="8">CBS 100304</strain>
        <tissue evidence="7">Vegetative mycelium</tissue>
    </source>
</reference>
<comment type="similarity">
    <text evidence="2">Belongs to the unc-50 family.</text>
</comment>
<organism evidence="7 8">
    <name type="scientific">Pyronema omphalodes (strain CBS 100304)</name>
    <name type="common">Pyronema confluens</name>
    <dbReference type="NCBI Taxonomy" id="1076935"/>
    <lineage>
        <taxon>Eukaryota</taxon>
        <taxon>Fungi</taxon>
        <taxon>Dikarya</taxon>
        <taxon>Ascomycota</taxon>
        <taxon>Pezizomycotina</taxon>
        <taxon>Pezizomycetes</taxon>
        <taxon>Pezizales</taxon>
        <taxon>Pyronemataceae</taxon>
        <taxon>Pyronema</taxon>
    </lineage>
</organism>
<name>U4LWI0_PYROM</name>
<comment type="subcellular location">
    <subcellularLocation>
        <location evidence="1">Membrane</location>
        <topology evidence="1">Multi-pass membrane protein</topology>
    </subcellularLocation>
</comment>
<protein>
    <submittedName>
        <fullName evidence="7">Similar to Protein GMH1 homolog acc. no. P87155</fullName>
    </submittedName>
</protein>
<evidence type="ECO:0000256" key="3">
    <source>
        <dbReference type="ARBA" id="ARBA00022692"/>
    </source>
</evidence>
<evidence type="ECO:0000256" key="2">
    <source>
        <dbReference type="ARBA" id="ARBA00006293"/>
    </source>
</evidence>
<sequence length="269" mass="30866">MASRYSPPPSRAGFPHITAPRYTSAGARAERSTMRLPVFFKRIWKYPQMDFEMAIWEMINLIIAPKKVFRSIYYHKQTKNSWSRDDPSFIVLLTFFLTLTAIAWGLAYTPSFASIVRLVFSLVFLHFLATSLICATAGYYLCGKFLKVPQQGGLGRAGIVAGGGDLEFMYCFEIGVRAFFPVWVFLYVIQYFMMPLLSQNYWISKFVGNSLYLIAFTFYSVITFLGYNALPFLHHTEVILFPIIILVVLWAVSLLGFNVAKHVVELWLF</sequence>
<dbReference type="InterPro" id="IPR007881">
    <property type="entry name" value="UNC-50"/>
</dbReference>
<dbReference type="EMBL" id="HF936189">
    <property type="protein sequence ID" value="CCX33783.1"/>
    <property type="molecule type" value="Genomic_DNA"/>
</dbReference>
<evidence type="ECO:0000313" key="8">
    <source>
        <dbReference type="Proteomes" id="UP000018144"/>
    </source>
</evidence>
<dbReference type="OrthoDB" id="10027013at2759"/>
<evidence type="ECO:0000256" key="4">
    <source>
        <dbReference type="ARBA" id="ARBA00022989"/>
    </source>
</evidence>
<feature type="transmembrane region" description="Helical" evidence="6">
    <location>
        <begin position="119"/>
        <end position="141"/>
    </location>
</feature>
<keyword evidence="8" id="KW-1185">Reference proteome</keyword>
<evidence type="ECO:0000256" key="5">
    <source>
        <dbReference type="ARBA" id="ARBA00023136"/>
    </source>
</evidence>
<dbReference type="OMA" id="YRNFMYR"/>
<evidence type="ECO:0000256" key="6">
    <source>
        <dbReference type="SAM" id="Phobius"/>
    </source>
</evidence>
<feature type="transmembrane region" description="Helical" evidence="6">
    <location>
        <begin position="239"/>
        <end position="260"/>
    </location>
</feature>
<proteinExistence type="inferred from homology"/>
<dbReference type="eggNOG" id="KOG3012">
    <property type="taxonomic scope" value="Eukaryota"/>
</dbReference>
<evidence type="ECO:0000256" key="1">
    <source>
        <dbReference type="ARBA" id="ARBA00004141"/>
    </source>
</evidence>
<keyword evidence="3 6" id="KW-0812">Transmembrane</keyword>
<gene>
    <name evidence="7" type="ORF">PCON_01859</name>
</gene>